<evidence type="ECO:0000313" key="1">
    <source>
        <dbReference type="EMBL" id="AVH54757.1"/>
    </source>
</evidence>
<accession>A0ABN5HYT3</accession>
<reference evidence="1 2" key="1">
    <citation type="submission" date="2018-02" db="EMBL/GenBank/DDBJ databases">
        <title>Complete genome sequence of Streptomyces dengpaensis, the producer of angucyclines.</title>
        <authorList>
            <person name="Yumei L."/>
        </authorList>
    </citation>
    <scope>NUCLEOTIDE SEQUENCE [LARGE SCALE GENOMIC DNA]</scope>
    <source>
        <strain evidence="1 2">XZHG99</strain>
    </source>
</reference>
<dbReference type="Proteomes" id="UP000238413">
    <property type="component" value="Chromosome"/>
</dbReference>
<evidence type="ECO:0000313" key="2">
    <source>
        <dbReference type="Proteomes" id="UP000238413"/>
    </source>
</evidence>
<organism evidence="1 2">
    <name type="scientific">Streptomyces dengpaensis</name>
    <dbReference type="NCBI Taxonomy" id="2049881"/>
    <lineage>
        <taxon>Bacteria</taxon>
        <taxon>Bacillati</taxon>
        <taxon>Actinomycetota</taxon>
        <taxon>Actinomycetes</taxon>
        <taxon>Kitasatosporales</taxon>
        <taxon>Streptomycetaceae</taxon>
        <taxon>Streptomyces</taxon>
    </lineage>
</organism>
<evidence type="ECO:0008006" key="3">
    <source>
        <dbReference type="Google" id="ProtNLM"/>
    </source>
</evidence>
<name>A0ABN5HYT3_9ACTN</name>
<gene>
    <name evidence="1" type="ORF">C4B68_01835</name>
</gene>
<protein>
    <recommendedName>
        <fullName evidence="3">Secreted protein</fullName>
    </recommendedName>
</protein>
<sequence>MKSCVVDSTVAAGASLLAVCVTPIRPCPGRELGRDRIGDLADQVRRHPDTVLAGQMRRRSRTATVIAPSSVSTVFGKVPLRLLPDPRPTRSFSF</sequence>
<keyword evidence="2" id="KW-1185">Reference proteome</keyword>
<proteinExistence type="predicted"/>
<dbReference type="EMBL" id="CP026652">
    <property type="protein sequence ID" value="AVH54757.1"/>
    <property type="molecule type" value="Genomic_DNA"/>
</dbReference>